<protein>
    <recommendedName>
        <fullName evidence="3">PrsW family intramembrane metalloprotease</fullName>
    </recommendedName>
</protein>
<feature type="transmembrane region" description="Helical" evidence="1">
    <location>
        <begin position="93"/>
        <end position="112"/>
    </location>
</feature>
<feature type="non-terminal residue" evidence="2">
    <location>
        <position position="1"/>
    </location>
</feature>
<feature type="transmembrane region" description="Helical" evidence="1">
    <location>
        <begin position="239"/>
        <end position="257"/>
    </location>
</feature>
<organism evidence="2">
    <name type="scientific">marine sediment metagenome</name>
    <dbReference type="NCBI Taxonomy" id="412755"/>
    <lineage>
        <taxon>unclassified sequences</taxon>
        <taxon>metagenomes</taxon>
        <taxon>ecological metagenomes</taxon>
    </lineage>
</organism>
<keyword evidence="1" id="KW-0472">Membrane</keyword>
<dbReference type="GO" id="GO:0008233">
    <property type="term" value="F:peptidase activity"/>
    <property type="evidence" value="ECO:0007669"/>
    <property type="project" value="InterPro"/>
</dbReference>
<dbReference type="EMBL" id="BARW01000568">
    <property type="protein sequence ID" value="GAI66232.1"/>
    <property type="molecule type" value="Genomic_DNA"/>
</dbReference>
<gene>
    <name evidence="2" type="ORF">S12H4_02350</name>
</gene>
<accession>X1QCK5</accession>
<sequence length="266" mass="29783">GRDSVLEYMLNFFVSGFVYPGILWNHLLIGIGLGIVFGAIWYAIYWTPILGKPWPWVVLISSIILSWAAVAFVQIPLQAWTGQALNFFWSQEILMRFLLIAGIPQILLSGLVQEGSKLVPVVIYWWRKGKNIDPKLGLVIGAVAGLGFGIFEAVWVHNNLFIAGWSWEAVKTGGLMVALIPFLERFFVVAFHTASSAIAGWGLAKGWGWQFYLIASFAHGIINYSAIIFQVGTINRVQLAIYAALWAMIVTTVALWLRWRKKKIIA</sequence>
<keyword evidence="1" id="KW-1133">Transmembrane helix</keyword>
<name>X1QCK5_9ZZZZ</name>
<feature type="transmembrane region" description="Helical" evidence="1">
    <location>
        <begin position="22"/>
        <end position="44"/>
    </location>
</feature>
<keyword evidence="1" id="KW-0812">Transmembrane</keyword>
<proteinExistence type="predicted"/>
<feature type="transmembrane region" description="Helical" evidence="1">
    <location>
        <begin position="211"/>
        <end position="233"/>
    </location>
</feature>
<evidence type="ECO:0000313" key="2">
    <source>
        <dbReference type="EMBL" id="GAI66232.1"/>
    </source>
</evidence>
<reference evidence="2" key="1">
    <citation type="journal article" date="2014" name="Front. Microbiol.">
        <title>High frequency of phylogenetically diverse reductive dehalogenase-homologous genes in deep subseafloor sedimentary metagenomes.</title>
        <authorList>
            <person name="Kawai M."/>
            <person name="Futagami T."/>
            <person name="Toyoda A."/>
            <person name="Takaki Y."/>
            <person name="Nishi S."/>
            <person name="Hori S."/>
            <person name="Arai W."/>
            <person name="Tsubouchi T."/>
            <person name="Morono Y."/>
            <person name="Uchiyama I."/>
            <person name="Ito T."/>
            <person name="Fujiyama A."/>
            <person name="Inagaki F."/>
            <person name="Takami H."/>
        </authorList>
    </citation>
    <scope>NUCLEOTIDE SEQUENCE</scope>
    <source>
        <strain evidence="2">Expedition CK06-06</strain>
    </source>
</reference>
<feature type="transmembrane region" description="Helical" evidence="1">
    <location>
        <begin position="136"/>
        <end position="156"/>
    </location>
</feature>
<evidence type="ECO:0000256" key="1">
    <source>
        <dbReference type="SAM" id="Phobius"/>
    </source>
</evidence>
<feature type="transmembrane region" description="Helical" evidence="1">
    <location>
        <begin position="56"/>
        <end position="73"/>
    </location>
</feature>
<evidence type="ECO:0008006" key="3">
    <source>
        <dbReference type="Google" id="ProtNLM"/>
    </source>
</evidence>
<dbReference type="AlphaFoldDB" id="X1QCK5"/>
<comment type="caution">
    <text evidence="2">The sequence shown here is derived from an EMBL/GenBank/DDBJ whole genome shotgun (WGS) entry which is preliminary data.</text>
</comment>
<feature type="transmembrane region" description="Helical" evidence="1">
    <location>
        <begin position="176"/>
        <end position="204"/>
    </location>
</feature>